<feature type="transmembrane region" description="Helical" evidence="3">
    <location>
        <begin position="215"/>
        <end position="236"/>
    </location>
</feature>
<keyword evidence="3" id="KW-1133">Transmembrane helix</keyword>
<keyword evidence="5" id="KW-1185">Reference proteome</keyword>
<feature type="compositionally biased region" description="Low complexity" evidence="2">
    <location>
        <begin position="145"/>
        <end position="157"/>
    </location>
</feature>
<feature type="transmembrane region" description="Helical" evidence="3">
    <location>
        <begin position="183"/>
        <end position="203"/>
    </location>
</feature>
<evidence type="ECO:0000313" key="5">
    <source>
        <dbReference type="Proteomes" id="UP000800200"/>
    </source>
</evidence>
<evidence type="ECO:0000313" key="4">
    <source>
        <dbReference type="EMBL" id="KAF2177641.1"/>
    </source>
</evidence>
<dbReference type="Proteomes" id="UP000800200">
    <property type="component" value="Unassembled WGS sequence"/>
</dbReference>
<evidence type="ECO:0000256" key="1">
    <source>
        <dbReference type="SAM" id="Coils"/>
    </source>
</evidence>
<feature type="coiled-coil region" evidence="1">
    <location>
        <begin position="424"/>
        <end position="451"/>
    </location>
</feature>
<dbReference type="AlphaFoldDB" id="A0A6A6DDS9"/>
<accession>A0A6A6DDS9</accession>
<dbReference type="EMBL" id="ML994685">
    <property type="protein sequence ID" value="KAF2177641.1"/>
    <property type="molecule type" value="Genomic_DNA"/>
</dbReference>
<reference evidence="4" key="1">
    <citation type="journal article" date="2020" name="Stud. Mycol.">
        <title>101 Dothideomycetes genomes: a test case for predicting lifestyles and emergence of pathogens.</title>
        <authorList>
            <person name="Haridas S."/>
            <person name="Albert R."/>
            <person name="Binder M."/>
            <person name="Bloem J."/>
            <person name="Labutti K."/>
            <person name="Salamov A."/>
            <person name="Andreopoulos B."/>
            <person name="Baker S."/>
            <person name="Barry K."/>
            <person name="Bills G."/>
            <person name="Bluhm B."/>
            <person name="Cannon C."/>
            <person name="Castanera R."/>
            <person name="Culley D."/>
            <person name="Daum C."/>
            <person name="Ezra D."/>
            <person name="Gonzalez J."/>
            <person name="Henrissat B."/>
            <person name="Kuo A."/>
            <person name="Liang C."/>
            <person name="Lipzen A."/>
            <person name="Lutzoni F."/>
            <person name="Magnuson J."/>
            <person name="Mondo S."/>
            <person name="Nolan M."/>
            <person name="Ohm R."/>
            <person name="Pangilinan J."/>
            <person name="Park H.-J."/>
            <person name="Ramirez L."/>
            <person name="Alfaro M."/>
            <person name="Sun H."/>
            <person name="Tritt A."/>
            <person name="Yoshinaga Y."/>
            <person name="Zwiers L.-H."/>
            <person name="Turgeon B."/>
            <person name="Goodwin S."/>
            <person name="Spatafora J."/>
            <person name="Crous P."/>
            <person name="Grigoriev I."/>
        </authorList>
    </citation>
    <scope>NUCLEOTIDE SEQUENCE</scope>
    <source>
        <strain evidence="4">CBS 207.26</strain>
    </source>
</reference>
<proteinExistence type="predicted"/>
<evidence type="ECO:0000256" key="2">
    <source>
        <dbReference type="SAM" id="MobiDB-lite"/>
    </source>
</evidence>
<dbReference type="OrthoDB" id="4179406at2759"/>
<feature type="compositionally biased region" description="Polar residues" evidence="2">
    <location>
        <begin position="70"/>
        <end position="81"/>
    </location>
</feature>
<protein>
    <submittedName>
        <fullName evidence="4">Uncharacterized protein</fullName>
    </submittedName>
</protein>
<keyword evidence="3" id="KW-0812">Transmembrane</keyword>
<evidence type="ECO:0000256" key="3">
    <source>
        <dbReference type="SAM" id="Phobius"/>
    </source>
</evidence>
<feature type="compositionally biased region" description="Basic residues" evidence="2">
    <location>
        <begin position="1"/>
        <end position="10"/>
    </location>
</feature>
<sequence>MSNARSRKLRGSLGDSWGDADYESDEGASIHSASDFRSDSGSETEILDNQDIADKSENKDVPTPLPTRMTRASSQTPQGTPVKTPVNRVVSRHSQSPRTTPKTISRSGSLEPSFIMPSMSGSIDGFYNGSPLQNSQMRMRKSRRSSNQSQNFSNDSSPRFSGRRISAQSIMSSDEPEPAQDPWVYLGLLCNNVLFPLLLYLVGVVKYALETMKPLFGILLIVLLAMFALSKGTNLIQTSIQTSIRTALSPLCIVPGSSYIFPSCATPSPTKPQDPSFEDLMNVQSAFEDVLQSSMDGFSLPTDMKRSEASIRDLNTLVRYSKLPSKSELEVEFQIFIESARQAALDLTKYNSRIGHTIDKVISTNRWTITMLNGMIEKAASTGALGRFVSSLNPINSFTAPEKTLQEKVFDQYIKHVSANSEDIGALIQQADSLLRLLNNLEERLDIIAQIAARDGLIVSGNHDELLSQLWTKLGGNARDRKKLEEQLSLLKQVGMYRKVAWSHVTATLLKLQSIAAGLENLRDRVAAPEVVGWREDVPLAYHVEVIERGVDRLREVRGETRRLEHEGIRKILDGADEKERGLPGTQERIGTVYSKSAT</sequence>
<organism evidence="4 5">
    <name type="scientific">Zopfia rhizophila CBS 207.26</name>
    <dbReference type="NCBI Taxonomy" id="1314779"/>
    <lineage>
        <taxon>Eukaryota</taxon>
        <taxon>Fungi</taxon>
        <taxon>Dikarya</taxon>
        <taxon>Ascomycota</taxon>
        <taxon>Pezizomycotina</taxon>
        <taxon>Dothideomycetes</taxon>
        <taxon>Dothideomycetes incertae sedis</taxon>
        <taxon>Zopfiaceae</taxon>
        <taxon>Zopfia</taxon>
    </lineage>
</organism>
<keyword evidence="3" id="KW-0472">Membrane</keyword>
<feature type="region of interest" description="Disordered" evidence="2">
    <location>
        <begin position="1"/>
        <end position="161"/>
    </location>
</feature>
<name>A0A6A6DDS9_9PEZI</name>
<gene>
    <name evidence="4" type="ORF">K469DRAFT_719561</name>
</gene>
<feature type="compositionally biased region" description="Polar residues" evidence="2">
    <location>
        <begin position="92"/>
        <end position="110"/>
    </location>
</feature>
<keyword evidence="1" id="KW-0175">Coiled coil</keyword>
<feature type="region of interest" description="Disordered" evidence="2">
    <location>
        <begin position="580"/>
        <end position="599"/>
    </location>
</feature>